<keyword evidence="4 5" id="KW-0472">Membrane</keyword>
<feature type="transmembrane region" description="Helical" evidence="5">
    <location>
        <begin position="89"/>
        <end position="109"/>
    </location>
</feature>
<keyword evidence="3 5" id="KW-1133">Transmembrane helix</keyword>
<accession>A0A146K4J8</accession>
<organism evidence="6">
    <name type="scientific">Trepomonas sp. PC1</name>
    <dbReference type="NCBI Taxonomy" id="1076344"/>
    <lineage>
        <taxon>Eukaryota</taxon>
        <taxon>Metamonada</taxon>
        <taxon>Diplomonadida</taxon>
        <taxon>Hexamitidae</taxon>
        <taxon>Hexamitinae</taxon>
        <taxon>Trepomonas</taxon>
    </lineage>
</organism>
<dbReference type="EMBL" id="GDID01006030">
    <property type="protein sequence ID" value="JAP90576.1"/>
    <property type="molecule type" value="Transcribed_RNA"/>
</dbReference>
<evidence type="ECO:0000313" key="6">
    <source>
        <dbReference type="EMBL" id="JAP90576.1"/>
    </source>
</evidence>
<sequence>LNHRYNPNSYICDSYFNNQTHPKKITHVVGAVSCVWSQLYNGYLFFDGRKKRIMILTCFSILCLGQDLGPESLYYVYNGELYPNQFKLQFIALSFFFQWIFEGVMIILYKTVQNQLWIFHLLLAVCQLWSVLFIQAAIPELKGKSQQ</sequence>
<dbReference type="AlphaFoldDB" id="A0A146K4J8"/>
<protein>
    <submittedName>
        <fullName evidence="6">Sugar (And other) transporter domain-containing protein</fullName>
    </submittedName>
</protein>
<feature type="transmembrane region" description="Helical" evidence="5">
    <location>
        <begin position="53"/>
        <end position="69"/>
    </location>
</feature>
<evidence type="ECO:0000256" key="2">
    <source>
        <dbReference type="ARBA" id="ARBA00022692"/>
    </source>
</evidence>
<feature type="transmembrane region" description="Helical" evidence="5">
    <location>
        <begin position="116"/>
        <end position="138"/>
    </location>
</feature>
<feature type="transmembrane region" description="Helical" evidence="5">
    <location>
        <begin position="25"/>
        <end position="46"/>
    </location>
</feature>
<dbReference type="Gene3D" id="1.20.1250.20">
    <property type="entry name" value="MFS general substrate transporter like domains"/>
    <property type="match status" value="1"/>
</dbReference>
<feature type="non-terminal residue" evidence="6">
    <location>
        <position position="147"/>
    </location>
</feature>
<evidence type="ECO:0000256" key="5">
    <source>
        <dbReference type="SAM" id="Phobius"/>
    </source>
</evidence>
<dbReference type="InterPro" id="IPR005828">
    <property type="entry name" value="MFS_sugar_transport-like"/>
</dbReference>
<gene>
    <name evidence="6" type="ORF">TPC1_20125</name>
</gene>
<proteinExistence type="predicted"/>
<evidence type="ECO:0000256" key="3">
    <source>
        <dbReference type="ARBA" id="ARBA00022989"/>
    </source>
</evidence>
<feature type="non-terminal residue" evidence="6">
    <location>
        <position position="1"/>
    </location>
</feature>
<dbReference type="Pfam" id="PF00083">
    <property type="entry name" value="Sugar_tr"/>
    <property type="match status" value="1"/>
</dbReference>
<name>A0A146K4J8_9EUKA</name>
<dbReference type="InterPro" id="IPR036259">
    <property type="entry name" value="MFS_trans_sf"/>
</dbReference>
<evidence type="ECO:0000256" key="1">
    <source>
        <dbReference type="ARBA" id="ARBA00004370"/>
    </source>
</evidence>
<reference evidence="6" key="1">
    <citation type="submission" date="2015-07" db="EMBL/GenBank/DDBJ databases">
        <title>Adaptation to a free-living lifestyle via gene acquisitions in the diplomonad Trepomonas sp. PC1.</title>
        <authorList>
            <person name="Xu F."/>
            <person name="Jerlstrom-Hultqvist J."/>
            <person name="Kolisko M."/>
            <person name="Simpson A.G.B."/>
            <person name="Roger A.J."/>
            <person name="Svard S.G."/>
            <person name="Andersson J.O."/>
        </authorList>
    </citation>
    <scope>NUCLEOTIDE SEQUENCE</scope>
    <source>
        <strain evidence="6">PC1</strain>
    </source>
</reference>
<dbReference type="GO" id="GO:0016020">
    <property type="term" value="C:membrane"/>
    <property type="evidence" value="ECO:0007669"/>
    <property type="project" value="UniProtKB-SubCell"/>
</dbReference>
<dbReference type="GO" id="GO:0022857">
    <property type="term" value="F:transmembrane transporter activity"/>
    <property type="evidence" value="ECO:0007669"/>
    <property type="project" value="InterPro"/>
</dbReference>
<keyword evidence="2 5" id="KW-0812">Transmembrane</keyword>
<comment type="subcellular location">
    <subcellularLocation>
        <location evidence="1">Membrane</location>
    </subcellularLocation>
</comment>
<evidence type="ECO:0000256" key="4">
    <source>
        <dbReference type="ARBA" id="ARBA00023136"/>
    </source>
</evidence>